<proteinExistence type="inferred from homology"/>
<sequence>MNNNSREAIKVLLACASTIVQLALQIWVDLQDSTSMWHVSKKHKIHSTKSVACSNVQIEDDVNVELYAITSQQENMILETELSNLPWGVRNQGEWYVKPRSLHWWNHYIFKVKYDDERFRNIFRLPYALFESLCDSLREDLSQGDIPFSLANSIKGRVFPVEKQVAIAVLRLASGMAMINISELFGCGKSTVVRVVNKFINAMHIRFRSHVQWPKDNYEIEHVKEGFRQKRGFPNCCGAIDVTHIEFQLPPNECSSDWYDRDHNYNMSVQVIVDSNMRFMDVFAGWPGSVNDSRLLRNSSFYKLCEGGERLNGRSVSLGLTHMREYIIGDGGYPLLPWLITPFSGALTNEKREFNFKLSSTRIVVECAFGRLKSTWRILHSMICQPNLKMLPKTILVCCILHNMLLAFDEGCVDPIDVDENEYNVPNIEEVLGDPVATQARVALMEFVNGRNDITESDA</sequence>
<keyword evidence="6" id="KW-0378">Hydrolase</keyword>
<dbReference type="EMBL" id="JAHRHJ020000003">
    <property type="protein sequence ID" value="KAH9320546.1"/>
    <property type="molecule type" value="Genomic_DNA"/>
</dbReference>
<comment type="similarity">
    <text evidence="3">Belongs to the HARBI1 family.</text>
</comment>
<keyword evidence="11" id="KW-1185">Reference proteome</keyword>
<evidence type="ECO:0000259" key="9">
    <source>
        <dbReference type="Pfam" id="PF13359"/>
    </source>
</evidence>
<dbReference type="Pfam" id="PF13359">
    <property type="entry name" value="DDE_Tnp_4"/>
    <property type="match status" value="1"/>
</dbReference>
<dbReference type="GO" id="GO:0016787">
    <property type="term" value="F:hydrolase activity"/>
    <property type="evidence" value="ECO:0007669"/>
    <property type="project" value="UniProtKB-KW"/>
</dbReference>
<evidence type="ECO:0000256" key="5">
    <source>
        <dbReference type="ARBA" id="ARBA00022723"/>
    </source>
</evidence>
<comment type="caution">
    <text evidence="10">The sequence shown here is derived from an EMBL/GenBank/DDBJ whole genome shotgun (WGS) entry which is preliminary data.</text>
</comment>
<keyword evidence="7" id="KW-0539">Nucleus</keyword>
<evidence type="ECO:0000256" key="3">
    <source>
        <dbReference type="ARBA" id="ARBA00006958"/>
    </source>
</evidence>
<feature type="domain" description="DDE Tnp4" evidence="9">
    <location>
        <begin position="240"/>
        <end position="403"/>
    </location>
</feature>
<name>A0AA38GCN1_TAXCH</name>
<evidence type="ECO:0000256" key="4">
    <source>
        <dbReference type="ARBA" id="ARBA00022722"/>
    </source>
</evidence>
<gene>
    <name evidence="10" type="ORF">KI387_015185</name>
</gene>
<evidence type="ECO:0000256" key="6">
    <source>
        <dbReference type="ARBA" id="ARBA00022801"/>
    </source>
</evidence>
<dbReference type="AlphaFoldDB" id="A0AA38GCN1"/>
<dbReference type="GO" id="GO:0046872">
    <property type="term" value="F:metal ion binding"/>
    <property type="evidence" value="ECO:0007669"/>
    <property type="project" value="UniProtKB-KW"/>
</dbReference>
<dbReference type="OMA" id="TNIEVGW"/>
<feature type="signal peptide" evidence="8">
    <location>
        <begin position="1"/>
        <end position="25"/>
    </location>
</feature>
<comment type="cofactor">
    <cofactor evidence="1">
        <name>a divalent metal cation</name>
        <dbReference type="ChEBI" id="CHEBI:60240"/>
    </cofactor>
</comment>
<dbReference type="PANTHER" id="PTHR22930:SF85">
    <property type="entry name" value="GH03217P-RELATED"/>
    <property type="match status" value="1"/>
</dbReference>
<protein>
    <recommendedName>
        <fullName evidence="9">DDE Tnp4 domain-containing protein</fullName>
    </recommendedName>
</protein>
<comment type="subcellular location">
    <subcellularLocation>
        <location evidence="2">Nucleus</location>
    </subcellularLocation>
</comment>
<dbReference type="Proteomes" id="UP000824469">
    <property type="component" value="Unassembled WGS sequence"/>
</dbReference>
<keyword evidence="4" id="KW-0540">Nuclease</keyword>
<evidence type="ECO:0000256" key="1">
    <source>
        <dbReference type="ARBA" id="ARBA00001968"/>
    </source>
</evidence>
<dbReference type="GO" id="GO:0005634">
    <property type="term" value="C:nucleus"/>
    <property type="evidence" value="ECO:0007669"/>
    <property type="project" value="UniProtKB-SubCell"/>
</dbReference>
<dbReference type="InterPro" id="IPR045249">
    <property type="entry name" value="HARBI1-like"/>
</dbReference>
<evidence type="ECO:0000256" key="7">
    <source>
        <dbReference type="ARBA" id="ARBA00023242"/>
    </source>
</evidence>
<keyword evidence="8" id="KW-0732">Signal</keyword>
<dbReference type="InterPro" id="IPR027806">
    <property type="entry name" value="HARBI1_dom"/>
</dbReference>
<dbReference type="PANTHER" id="PTHR22930">
    <property type="match status" value="1"/>
</dbReference>
<accession>A0AA38GCN1</accession>
<feature type="chain" id="PRO_5041428833" description="DDE Tnp4 domain-containing protein" evidence="8">
    <location>
        <begin position="26"/>
        <end position="459"/>
    </location>
</feature>
<keyword evidence="5" id="KW-0479">Metal-binding</keyword>
<evidence type="ECO:0000256" key="2">
    <source>
        <dbReference type="ARBA" id="ARBA00004123"/>
    </source>
</evidence>
<dbReference type="GO" id="GO:0004518">
    <property type="term" value="F:nuclease activity"/>
    <property type="evidence" value="ECO:0007669"/>
    <property type="project" value="UniProtKB-KW"/>
</dbReference>
<reference evidence="10 11" key="1">
    <citation type="journal article" date="2021" name="Nat. Plants">
        <title>The Taxus genome provides insights into paclitaxel biosynthesis.</title>
        <authorList>
            <person name="Xiong X."/>
            <person name="Gou J."/>
            <person name="Liao Q."/>
            <person name="Li Y."/>
            <person name="Zhou Q."/>
            <person name="Bi G."/>
            <person name="Li C."/>
            <person name="Du R."/>
            <person name="Wang X."/>
            <person name="Sun T."/>
            <person name="Guo L."/>
            <person name="Liang H."/>
            <person name="Lu P."/>
            <person name="Wu Y."/>
            <person name="Zhang Z."/>
            <person name="Ro D.K."/>
            <person name="Shang Y."/>
            <person name="Huang S."/>
            <person name="Yan J."/>
        </authorList>
    </citation>
    <scope>NUCLEOTIDE SEQUENCE [LARGE SCALE GENOMIC DNA]</scope>
    <source>
        <strain evidence="10">Ta-2019</strain>
    </source>
</reference>
<evidence type="ECO:0000313" key="10">
    <source>
        <dbReference type="EMBL" id="KAH9320546.1"/>
    </source>
</evidence>
<evidence type="ECO:0000256" key="8">
    <source>
        <dbReference type="SAM" id="SignalP"/>
    </source>
</evidence>
<organism evidence="10 11">
    <name type="scientific">Taxus chinensis</name>
    <name type="common">Chinese yew</name>
    <name type="synonym">Taxus wallichiana var. chinensis</name>
    <dbReference type="NCBI Taxonomy" id="29808"/>
    <lineage>
        <taxon>Eukaryota</taxon>
        <taxon>Viridiplantae</taxon>
        <taxon>Streptophyta</taxon>
        <taxon>Embryophyta</taxon>
        <taxon>Tracheophyta</taxon>
        <taxon>Spermatophyta</taxon>
        <taxon>Pinopsida</taxon>
        <taxon>Pinidae</taxon>
        <taxon>Conifers II</taxon>
        <taxon>Cupressales</taxon>
        <taxon>Taxaceae</taxon>
        <taxon>Taxus</taxon>
    </lineage>
</organism>
<evidence type="ECO:0000313" key="11">
    <source>
        <dbReference type="Proteomes" id="UP000824469"/>
    </source>
</evidence>